<dbReference type="GO" id="GO:0008270">
    <property type="term" value="F:zinc ion binding"/>
    <property type="evidence" value="ECO:0007669"/>
    <property type="project" value="UniProtKB-KW"/>
</dbReference>
<dbReference type="Gene3D" id="3.30.40.10">
    <property type="entry name" value="Zinc/RING finger domain, C3HC4 (zinc finger)"/>
    <property type="match status" value="1"/>
</dbReference>
<dbReference type="EC" id="2.3.-.-" evidence="6"/>
<dbReference type="AlphaFoldDB" id="A0A2I0AKK7"/>
<feature type="domain" description="RING-type" evidence="5">
    <location>
        <begin position="102"/>
        <end position="145"/>
    </location>
</feature>
<dbReference type="InterPro" id="IPR013083">
    <property type="entry name" value="Znf_RING/FYVE/PHD"/>
</dbReference>
<keyword evidence="1" id="KW-0479">Metal-binding</keyword>
<keyword evidence="7" id="KW-1185">Reference proteome</keyword>
<dbReference type="GO" id="GO:0061630">
    <property type="term" value="F:ubiquitin protein ligase activity"/>
    <property type="evidence" value="ECO:0007669"/>
    <property type="project" value="TreeGrafter"/>
</dbReference>
<evidence type="ECO:0000256" key="1">
    <source>
        <dbReference type="ARBA" id="ARBA00022723"/>
    </source>
</evidence>
<dbReference type="STRING" id="1088818.A0A2I0AKK7"/>
<keyword evidence="6" id="KW-0808">Transferase</keyword>
<dbReference type="EMBL" id="KZ451976">
    <property type="protein sequence ID" value="PKA55986.1"/>
    <property type="molecule type" value="Genomic_DNA"/>
</dbReference>
<keyword evidence="2 4" id="KW-0863">Zinc-finger</keyword>
<keyword evidence="6" id="KW-0012">Acyltransferase</keyword>
<reference evidence="6 7" key="1">
    <citation type="journal article" date="2017" name="Nature">
        <title>The Apostasia genome and the evolution of orchids.</title>
        <authorList>
            <person name="Zhang G.Q."/>
            <person name="Liu K.W."/>
            <person name="Li Z."/>
            <person name="Lohaus R."/>
            <person name="Hsiao Y.Y."/>
            <person name="Niu S.C."/>
            <person name="Wang J.Y."/>
            <person name="Lin Y.C."/>
            <person name="Xu Q."/>
            <person name="Chen L.J."/>
            <person name="Yoshida K."/>
            <person name="Fujiwara S."/>
            <person name="Wang Z.W."/>
            <person name="Zhang Y.Q."/>
            <person name="Mitsuda N."/>
            <person name="Wang M."/>
            <person name="Liu G.H."/>
            <person name="Pecoraro L."/>
            <person name="Huang H.X."/>
            <person name="Xiao X.J."/>
            <person name="Lin M."/>
            <person name="Wu X.Y."/>
            <person name="Wu W.L."/>
            <person name="Chen Y.Y."/>
            <person name="Chang S.B."/>
            <person name="Sakamoto S."/>
            <person name="Ohme-Takagi M."/>
            <person name="Yagi M."/>
            <person name="Zeng S.J."/>
            <person name="Shen C.Y."/>
            <person name="Yeh C.M."/>
            <person name="Luo Y.B."/>
            <person name="Tsai W.C."/>
            <person name="Van de Peer Y."/>
            <person name="Liu Z.J."/>
        </authorList>
    </citation>
    <scope>NUCLEOTIDE SEQUENCE [LARGE SCALE GENOMIC DNA]</scope>
    <source>
        <strain evidence="7">cv. Shenzhen</strain>
        <tissue evidence="6">Stem</tissue>
    </source>
</reference>
<dbReference type="OrthoDB" id="8062037at2759"/>
<dbReference type="PANTHER" id="PTHR45969:SF33">
    <property type="entry name" value="RING ZINC FINGER PROTEIN-RELATED"/>
    <property type="match status" value="1"/>
</dbReference>
<evidence type="ECO:0000256" key="2">
    <source>
        <dbReference type="ARBA" id="ARBA00022771"/>
    </source>
</evidence>
<evidence type="ECO:0000313" key="7">
    <source>
        <dbReference type="Proteomes" id="UP000236161"/>
    </source>
</evidence>
<dbReference type="SMART" id="SM00184">
    <property type="entry name" value="RING"/>
    <property type="match status" value="1"/>
</dbReference>
<evidence type="ECO:0000256" key="3">
    <source>
        <dbReference type="ARBA" id="ARBA00022833"/>
    </source>
</evidence>
<name>A0A2I0AKK7_9ASPA</name>
<dbReference type="PROSITE" id="PS50089">
    <property type="entry name" value="ZF_RING_2"/>
    <property type="match status" value="1"/>
</dbReference>
<gene>
    <name evidence="6" type="primary">RHA1B</name>
    <name evidence="6" type="ORF">AXF42_Ash014658</name>
</gene>
<evidence type="ECO:0000259" key="5">
    <source>
        <dbReference type="PROSITE" id="PS50089"/>
    </source>
</evidence>
<evidence type="ECO:0000256" key="4">
    <source>
        <dbReference type="PROSITE-ProRule" id="PRU00175"/>
    </source>
</evidence>
<protein>
    <submittedName>
        <fullName evidence="6">E3 ubiquitin-protein ligase RHA1B</fullName>
        <ecNumber evidence="6">2.3.-.-</ecNumber>
    </submittedName>
</protein>
<proteinExistence type="predicted"/>
<dbReference type="SUPFAM" id="SSF57850">
    <property type="entry name" value="RING/U-box"/>
    <property type="match status" value="1"/>
</dbReference>
<accession>A0A2I0AKK7</accession>
<dbReference type="PANTHER" id="PTHR45969">
    <property type="entry name" value="RING ZINC FINGER PROTEIN-RELATED"/>
    <property type="match status" value="1"/>
</dbReference>
<sequence length="196" mass="22268">MGFPVGYSELLFPKLLLQVVFFLGFLRRIISAVFNAVGLGDLLDSDAPWPDSPGQIRDFRHQPPENHSVSAMLIQEILPVVRFGDLVADEGEIERRPVADGCAVCLYEFEDREEVRPLSNCRHVFHRCCLDRWMEHDQRTCPLCRTPLVPEEMQEAFNLRLWAAAGVPDDFVSDPDYFPFPPPSPSHILPPPVLSQ</sequence>
<dbReference type="Proteomes" id="UP000236161">
    <property type="component" value="Unassembled WGS sequence"/>
</dbReference>
<dbReference type="Pfam" id="PF13639">
    <property type="entry name" value="zf-RING_2"/>
    <property type="match status" value="1"/>
</dbReference>
<organism evidence="6 7">
    <name type="scientific">Apostasia shenzhenica</name>
    <dbReference type="NCBI Taxonomy" id="1088818"/>
    <lineage>
        <taxon>Eukaryota</taxon>
        <taxon>Viridiplantae</taxon>
        <taxon>Streptophyta</taxon>
        <taxon>Embryophyta</taxon>
        <taxon>Tracheophyta</taxon>
        <taxon>Spermatophyta</taxon>
        <taxon>Magnoliopsida</taxon>
        <taxon>Liliopsida</taxon>
        <taxon>Asparagales</taxon>
        <taxon>Orchidaceae</taxon>
        <taxon>Apostasioideae</taxon>
        <taxon>Apostasia</taxon>
    </lineage>
</organism>
<keyword evidence="3" id="KW-0862">Zinc</keyword>
<dbReference type="GO" id="GO:0016567">
    <property type="term" value="P:protein ubiquitination"/>
    <property type="evidence" value="ECO:0007669"/>
    <property type="project" value="TreeGrafter"/>
</dbReference>
<evidence type="ECO:0000313" key="6">
    <source>
        <dbReference type="EMBL" id="PKA55986.1"/>
    </source>
</evidence>
<dbReference type="InterPro" id="IPR001841">
    <property type="entry name" value="Znf_RING"/>
</dbReference>